<name>A0A8C8YV14_PROSS</name>
<organism evidence="1 2">
    <name type="scientific">Prolemur simus</name>
    <name type="common">Greater bamboo lemur</name>
    <name type="synonym">Hapalemur simus</name>
    <dbReference type="NCBI Taxonomy" id="1328070"/>
    <lineage>
        <taxon>Eukaryota</taxon>
        <taxon>Metazoa</taxon>
        <taxon>Chordata</taxon>
        <taxon>Craniata</taxon>
        <taxon>Vertebrata</taxon>
        <taxon>Euteleostomi</taxon>
        <taxon>Mammalia</taxon>
        <taxon>Eutheria</taxon>
        <taxon>Euarchontoglires</taxon>
        <taxon>Primates</taxon>
        <taxon>Strepsirrhini</taxon>
        <taxon>Lemuriformes</taxon>
        <taxon>Lemuridae</taxon>
        <taxon>Prolemur</taxon>
    </lineage>
</organism>
<reference evidence="1" key="2">
    <citation type="submission" date="2025-09" db="UniProtKB">
        <authorList>
            <consortium name="Ensembl"/>
        </authorList>
    </citation>
    <scope>IDENTIFICATION</scope>
</reference>
<dbReference type="GeneTree" id="ENSGT01030000234606"/>
<gene>
    <name evidence="1" type="primary">PLA2G4F</name>
</gene>
<dbReference type="AlphaFoldDB" id="A0A8C8YV14"/>
<evidence type="ECO:0000313" key="2">
    <source>
        <dbReference type="Proteomes" id="UP000694414"/>
    </source>
</evidence>
<dbReference type="Proteomes" id="UP000694414">
    <property type="component" value="Unplaced"/>
</dbReference>
<accession>A0A8C8YV14</accession>
<keyword evidence="2" id="KW-1185">Reference proteome</keyword>
<reference evidence="1" key="1">
    <citation type="submission" date="2025-08" db="UniProtKB">
        <authorList>
            <consortium name="Ensembl"/>
        </authorList>
    </citation>
    <scope>IDENTIFICATION</scope>
</reference>
<protein>
    <submittedName>
        <fullName evidence="1">Phospholipase A2 group IVF</fullName>
    </submittedName>
</protein>
<sequence length="68" mass="8263">MLWALWPRWLVGKGLPLLGAVLLWKREKRGPQWQRRETHPYYDLQVKVLRARNIRHTDLSSSRKPFQQ</sequence>
<proteinExistence type="predicted"/>
<dbReference type="Ensembl" id="ENSPSMT00000010924.1">
    <property type="protein sequence ID" value="ENSPSMP00000009315.1"/>
    <property type="gene ID" value="ENSPSMG00000006828.1"/>
</dbReference>
<evidence type="ECO:0000313" key="1">
    <source>
        <dbReference type="Ensembl" id="ENSPSMP00000009315.1"/>
    </source>
</evidence>